<keyword evidence="2" id="KW-0805">Transcription regulation</keyword>
<dbReference type="InterPro" id="IPR028082">
    <property type="entry name" value="Peripla_BP_I"/>
</dbReference>
<dbReference type="Gene3D" id="1.10.260.40">
    <property type="entry name" value="lambda repressor-like DNA-binding domains"/>
    <property type="match status" value="1"/>
</dbReference>
<dbReference type="GO" id="GO:0000976">
    <property type="term" value="F:transcription cis-regulatory region binding"/>
    <property type="evidence" value="ECO:0007669"/>
    <property type="project" value="TreeGrafter"/>
</dbReference>
<sequence length="317" mass="34210">MLSGSPAARSIPAVTQERIFEAARKFQYRPNVLARSLRSQKSLTIGVMVPEVSEGYATLVLSGIEQKLLEEGYFYFVVSHHHRQERIAKYMDLLLARAVEGIIAVDTPLEHPLTVPTVVVSGHREPEGTINIRLNHKLAAELALDHLIELGHRKIAIIKGQVFSSDTQIRWKSIVAAAKRRGLVLDSTLVEQLDGLGPGNELGYAATRRLLEGGRQFSALFAFNDSAAIGAMKALVEAGLKVPGDVSVVGFDDVQGAAFQSPGLTTVVQPLREMGSLAASTLLDKILGRPTPSNSKVWTVDPGFVVRGSTGPLPDHG</sequence>
<keyword evidence="4" id="KW-0804">Transcription</keyword>
<dbReference type="AlphaFoldDB" id="A0A4Q0T2N3"/>
<evidence type="ECO:0000256" key="4">
    <source>
        <dbReference type="ARBA" id="ARBA00023163"/>
    </source>
</evidence>
<keyword evidence="7" id="KW-1185">Reference proteome</keyword>
<organism evidence="6 7">
    <name type="scientific">Granulicella sibirica</name>
    <dbReference type="NCBI Taxonomy" id="2479048"/>
    <lineage>
        <taxon>Bacteria</taxon>
        <taxon>Pseudomonadati</taxon>
        <taxon>Acidobacteriota</taxon>
        <taxon>Terriglobia</taxon>
        <taxon>Terriglobales</taxon>
        <taxon>Acidobacteriaceae</taxon>
        <taxon>Granulicella</taxon>
    </lineage>
</organism>
<dbReference type="Gene3D" id="3.40.50.2300">
    <property type="match status" value="2"/>
</dbReference>
<evidence type="ECO:0000256" key="1">
    <source>
        <dbReference type="ARBA" id="ARBA00022491"/>
    </source>
</evidence>
<name>A0A4Q0T2N3_9BACT</name>
<dbReference type="PANTHER" id="PTHR30146:SF148">
    <property type="entry name" value="HTH-TYPE TRANSCRIPTIONAL REPRESSOR PURR-RELATED"/>
    <property type="match status" value="1"/>
</dbReference>
<dbReference type="Proteomes" id="UP000289437">
    <property type="component" value="Unassembled WGS sequence"/>
</dbReference>
<evidence type="ECO:0000256" key="3">
    <source>
        <dbReference type="ARBA" id="ARBA00023125"/>
    </source>
</evidence>
<keyword evidence="3" id="KW-0238">DNA-binding</keyword>
<evidence type="ECO:0000256" key="2">
    <source>
        <dbReference type="ARBA" id="ARBA00023015"/>
    </source>
</evidence>
<dbReference type="PROSITE" id="PS50932">
    <property type="entry name" value="HTH_LACI_2"/>
    <property type="match status" value="1"/>
</dbReference>
<dbReference type="InterPro" id="IPR010982">
    <property type="entry name" value="Lambda_DNA-bd_dom_sf"/>
</dbReference>
<dbReference type="PANTHER" id="PTHR30146">
    <property type="entry name" value="LACI-RELATED TRANSCRIPTIONAL REPRESSOR"/>
    <property type="match status" value="1"/>
</dbReference>
<accession>A0A4Q0T2N3</accession>
<reference evidence="6 7" key="1">
    <citation type="submission" date="2018-11" db="EMBL/GenBank/DDBJ databases">
        <authorList>
            <person name="Mardanov A.V."/>
            <person name="Ravin N.V."/>
            <person name="Dedysh S.N."/>
        </authorList>
    </citation>
    <scope>NUCLEOTIDE SEQUENCE [LARGE SCALE GENOMIC DNA]</scope>
    <source>
        <strain evidence="6 7">AF10</strain>
    </source>
</reference>
<evidence type="ECO:0000259" key="5">
    <source>
        <dbReference type="PROSITE" id="PS50932"/>
    </source>
</evidence>
<dbReference type="InterPro" id="IPR000843">
    <property type="entry name" value="HTH_LacI"/>
</dbReference>
<dbReference type="CDD" id="cd06267">
    <property type="entry name" value="PBP1_LacI_sugar_binding-like"/>
    <property type="match status" value="1"/>
</dbReference>
<reference evidence="7" key="2">
    <citation type="submission" date="2019-02" db="EMBL/GenBank/DDBJ databases">
        <title>Granulicella sibirica sp. nov., a psychrotolerant acidobacterium isolated from an organic soil layer in forested tundra, West Siberia.</title>
        <authorList>
            <person name="Oshkin I.Y."/>
            <person name="Kulichevskaya I.S."/>
            <person name="Rijpstra W.I.C."/>
            <person name="Sinninghe Damste J.S."/>
            <person name="Rakitin A.L."/>
            <person name="Ravin N.V."/>
            <person name="Dedysh S.N."/>
        </authorList>
    </citation>
    <scope>NUCLEOTIDE SEQUENCE [LARGE SCALE GENOMIC DNA]</scope>
    <source>
        <strain evidence="7">AF10</strain>
    </source>
</reference>
<feature type="domain" description="HTH lacI-type" evidence="5">
    <location>
        <begin position="1"/>
        <end position="39"/>
    </location>
</feature>
<evidence type="ECO:0000313" key="6">
    <source>
        <dbReference type="EMBL" id="RXH57873.1"/>
    </source>
</evidence>
<dbReference type="SMART" id="SM00354">
    <property type="entry name" value="HTH_LACI"/>
    <property type="match status" value="1"/>
</dbReference>
<gene>
    <name evidence="6" type="ORF">GRAN_1183</name>
</gene>
<comment type="caution">
    <text evidence="6">The sequence shown here is derived from an EMBL/GenBank/DDBJ whole genome shotgun (WGS) entry which is preliminary data.</text>
</comment>
<protein>
    <submittedName>
        <fullName evidence="6">Maltose operon transcriptional repressor MalR, LacI family</fullName>
    </submittedName>
</protein>
<dbReference type="Pfam" id="PF13377">
    <property type="entry name" value="Peripla_BP_3"/>
    <property type="match status" value="1"/>
</dbReference>
<dbReference type="InterPro" id="IPR046335">
    <property type="entry name" value="LacI/GalR-like_sensor"/>
</dbReference>
<dbReference type="SUPFAM" id="SSF53822">
    <property type="entry name" value="Periplasmic binding protein-like I"/>
    <property type="match status" value="1"/>
</dbReference>
<evidence type="ECO:0000313" key="7">
    <source>
        <dbReference type="Proteomes" id="UP000289437"/>
    </source>
</evidence>
<dbReference type="EMBL" id="RDSM01000001">
    <property type="protein sequence ID" value="RXH57873.1"/>
    <property type="molecule type" value="Genomic_DNA"/>
</dbReference>
<dbReference type="GO" id="GO:0003700">
    <property type="term" value="F:DNA-binding transcription factor activity"/>
    <property type="evidence" value="ECO:0007669"/>
    <property type="project" value="TreeGrafter"/>
</dbReference>
<proteinExistence type="predicted"/>
<keyword evidence="1" id="KW-0678">Repressor</keyword>